<dbReference type="Pfam" id="PF10406">
    <property type="entry name" value="TAF8_C"/>
    <property type="match status" value="1"/>
</dbReference>
<accession>A0A5J5BZ28</accession>
<dbReference type="Proteomes" id="UP000325577">
    <property type="component" value="Linkage Group LG1"/>
</dbReference>
<organism evidence="9 10">
    <name type="scientific">Nyssa sinensis</name>
    <dbReference type="NCBI Taxonomy" id="561372"/>
    <lineage>
        <taxon>Eukaryota</taxon>
        <taxon>Viridiplantae</taxon>
        <taxon>Streptophyta</taxon>
        <taxon>Embryophyta</taxon>
        <taxon>Tracheophyta</taxon>
        <taxon>Spermatophyta</taxon>
        <taxon>Magnoliopsida</taxon>
        <taxon>eudicotyledons</taxon>
        <taxon>Gunneridae</taxon>
        <taxon>Pentapetalae</taxon>
        <taxon>asterids</taxon>
        <taxon>Cornales</taxon>
        <taxon>Nyssaceae</taxon>
        <taxon>Nyssa</taxon>
    </lineage>
</organism>
<dbReference type="InterPro" id="IPR006565">
    <property type="entry name" value="BTP"/>
</dbReference>
<comment type="similarity">
    <text evidence="2">Belongs to the TAF8 family.</text>
</comment>
<dbReference type="CDD" id="cd08049">
    <property type="entry name" value="TAF8"/>
    <property type="match status" value="1"/>
</dbReference>
<keyword evidence="10" id="KW-1185">Reference proteome</keyword>
<keyword evidence="4" id="KW-0805">Transcription regulation</keyword>
<dbReference type="InterPro" id="IPR009072">
    <property type="entry name" value="Histone-fold"/>
</dbReference>
<evidence type="ECO:0000259" key="8">
    <source>
        <dbReference type="SMART" id="SM00576"/>
    </source>
</evidence>
<evidence type="ECO:0000256" key="2">
    <source>
        <dbReference type="ARBA" id="ARBA00008767"/>
    </source>
</evidence>
<proteinExistence type="inferred from homology"/>
<dbReference type="SUPFAM" id="SSF47113">
    <property type="entry name" value="Histone-fold"/>
    <property type="match status" value="1"/>
</dbReference>
<dbReference type="EMBL" id="CM018032">
    <property type="protein sequence ID" value="KAA8547906.1"/>
    <property type="molecule type" value="Genomic_DNA"/>
</dbReference>
<dbReference type="SMART" id="SM00576">
    <property type="entry name" value="BTP"/>
    <property type="match status" value="1"/>
</dbReference>
<protein>
    <recommendedName>
        <fullName evidence="3">Transcription initiation factor TFIID subunit 8</fullName>
    </recommendedName>
</protein>
<dbReference type="InterPro" id="IPR019473">
    <property type="entry name" value="TFIID_su8_C"/>
</dbReference>
<evidence type="ECO:0000256" key="5">
    <source>
        <dbReference type="ARBA" id="ARBA00023163"/>
    </source>
</evidence>
<evidence type="ECO:0000256" key="1">
    <source>
        <dbReference type="ARBA" id="ARBA00004123"/>
    </source>
</evidence>
<dbReference type="PANTHER" id="PTHR46338">
    <property type="entry name" value="TRANSCRIPTION INITIATION FACTOR TFIID SUBUNIT 8"/>
    <property type="match status" value="1"/>
</dbReference>
<dbReference type="InterPro" id="IPR037818">
    <property type="entry name" value="TAF8"/>
</dbReference>
<name>A0A5J5BZ28_9ASTE</name>
<reference evidence="9 10" key="1">
    <citation type="submission" date="2019-09" db="EMBL/GenBank/DDBJ databases">
        <title>A chromosome-level genome assembly of the Chinese tupelo Nyssa sinensis.</title>
        <authorList>
            <person name="Yang X."/>
            <person name="Kang M."/>
            <person name="Yang Y."/>
            <person name="Xiong H."/>
            <person name="Wang M."/>
            <person name="Zhang Z."/>
            <person name="Wang Z."/>
            <person name="Wu H."/>
            <person name="Ma T."/>
            <person name="Liu J."/>
            <person name="Xi Z."/>
        </authorList>
    </citation>
    <scope>NUCLEOTIDE SEQUENCE [LARGE SCALE GENOMIC DNA]</scope>
    <source>
        <strain evidence="9">J267</strain>
        <tissue evidence="9">Leaf</tissue>
    </source>
</reference>
<evidence type="ECO:0000313" key="9">
    <source>
        <dbReference type="EMBL" id="KAA8547906.1"/>
    </source>
</evidence>
<keyword evidence="5" id="KW-0804">Transcription</keyword>
<evidence type="ECO:0000313" key="10">
    <source>
        <dbReference type="Proteomes" id="UP000325577"/>
    </source>
</evidence>
<evidence type="ECO:0000256" key="4">
    <source>
        <dbReference type="ARBA" id="ARBA00023015"/>
    </source>
</evidence>
<dbReference type="AlphaFoldDB" id="A0A5J5BZ28"/>
<dbReference type="GO" id="GO:0005669">
    <property type="term" value="C:transcription factor TFIID complex"/>
    <property type="evidence" value="ECO:0007669"/>
    <property type="project" value="InterPro"/>
</dbReference>
<gene>
    <name evidence="9" type="ORF">F0562_004335</name>
</gene>
<sequence>MNDGGGESGRECEHNITRKKSGTDDFAQAIAKIAVAQVCESVGFQSFQQSALNTLSDVAVRYICHIGKTANLYANFSSRTECNLFDIIQGLEDLGSQQGFSGASDINRCLAVSGTVEEIIQYVGKAEEIPFAYLVPHFPIVKDRKTMSSFMQIGEMPPAEHIPAWLPAFPDPQTYTHTSLQNERDRDTQMLKIEQAKEHKKVEHSLLNLQQRLACNGSEAQTAVDSGDAAKAKRAADSNPFLAAPLQFALETFAPAIEAVKSRLCDSEEGSKKVLLNKRPTVQFKFGFGKKSLATAISPWDEGSEKTASWFENDNEKDDKKRRAEKILKKSMENPQELAQL</sequence>
<evidence type="ECO:0000256" key="6">
    <source>
        <dbReference type="ARBA" id="ARBA00023242"/>
    </source>
</evidence>
<evidence type="ECO:0000256" key="3">
    <source>
        <dbReference type="ARBA" id="ARBA00017307"/>
    </source>
</evidence>
<feature type="region of interest" description="Disordered" evidence="7">
    <location>
        <begin position="301"/>
        <end position="320"/>
    </location>
</feature>
<evidence type="ECO:0000256" key="7">
    <source>
        <dbReference type="SAM" id="MobiDB-lite"/>
    </source>
</evidence>
<dbReference type="PANTHER" id="PTHR46338:SF19">
    <property type="entry name" value="TRANSCRIPTION INITIATION FACTOR TFIID SUBUNIT 8"/>
    <property type="match status" value="1"/>
</dbReference>
<keyword evidence="6" id="KW-0539">Nucleus</keyword>
<dbReference type="GO" id="GO:0046982">
    <property type="term" value="F:protein heterodimerization activity"/>
    <property type="evidence" value="ECO:0007669"/>
    <property type="project" value="InterPro"/>
</dbReference>
<dbReference type="Gene3D" id="1.10.20.10">
    <property type="entry name" value="Histone, subunit A"/>
    <property type="match status" value="1"/>
</dbReference>
<dbReference type="Pfam" id="PF07524">
    <property type="entry name" value="Bromo_TP"/>
    <property type="match status" value="1"/>
</dbReference>
<comment type="subcellular location">
    <subcellularLocation>
        <location evidence="1">Nucleus</location>
    </subcellularLocation>
</comment>
<feature type="domain" description="Bromodomain associated" evidence="8">
    <location>
        <begin position="24"/>
        <end position="100"/>
    </location>
</feature>
<dbReference type="OrthoDB" id="436852at2759"/>